<sequence length="224" mass="25167">MKVNRSCALCRQKVTELMHCLVGPYFFFASNFFPKYVVDDSYGFESLLKSDDYFYYFSNIFAAVYSVDFTGADNSMKLKARGNPNAIMFIMDKYGEHGKITNLRLEGDLITSRSGGGFNSQSGGYYLPSNAAANYPYMTSSPYPYPYPPPPPQSYFAGNCAYPMSNQPPPQQKTEAPRGIYKQHTAPPDFTHPPPPPRPLYNYAYIEPPYWPTSSSDGGKCVIM</sequence>
<dbReference type="KEGG" id="eus:EUTSA_v10022260mg"/>
<protein>
    <recommendedName>
        <fullName evidence="5">HMA domain-containing protein</fullName>
    </recommendedName>
</protein>
<keyword evidence="4" id="KW-1185">Reference proteome</keyword>
<dbReference type="Gramene" id="ESQ48711">
    <property type="protein sequence ID" value="ESQ48711"/>
    <property type="gene ID" value="EUTSA_v10022260mg"/>
</dbReference>
<gene>
    <name evidence="3" type="ORF">EUTSA_v10022260mg</name>
</gene>
<feature type="region of interest" description="Disordered" evidence="1">
    <location>
        <begin position="166"/>
        <end position="198"/>
    </location>
</feature>
<accession>V4NQ62</accession>
<keyword evidence="2" id="KW-0472">Membrane</keyword>
<dbReference type="OMA" id="EMSCVLK"/>
<evidence type="ECO:0000313" key="4">
    <source>
        <dbReference type="Proteomes" id="UP000030689"/>
    </source>
</evidence>
<evidence type="ECO:0008006" key="5">
    <source>
        <dbReference type="Google" id="ProtNLM"/>
    </source>
</evidence>
<feature type="transmembrane region" description="Helical" evidence="2">
    <location>
        <begin position="14"/>
        <end position="33"/>
    </location>
</feature>
<keyword evidence="2" id="KW-1133">Transmembrane helix</keyword>
<dbReference type="eggNOG" id="KOG1603">
    <property type="taxonomic scope" value="Eukaryota"/>
</dbReference>
<reference evidence="3 4" key="1">
    <citation type="journal article" date="2013" name="Front. Plant Sci.">
        <title>The Reference Genome of the Halophytic Plant Eutrema salsugineum.</title>
        <authorList>
            <person name="Yang R."/>
            <person name="Jarvis D.E."/>
            <person name="Chen H."/>
            <person name="Beilstein M.A."/>
            <person name="Grimwood J."/>
            <person name="Jenkins J."/>
            <person name="Shu S."/>
            <person name="Prochnik S."/>
            <person name="Xin M."/>
            <person name="Ma C."/>
            <person name="Schmutz J."/>
            <person name="Wing R.A."/>
            <person name="Mitchell-Olds T."/>
            <person name="Schumaker K.S."/>
            <person name="Wang X."/>
        </authorList>
    </citation>
    <scope>NUCLEOTIDE SEQUENCE [LARGE SCALE GENOMIC DNA]</scope>
</reference>
<dbReference type="Proteomes" id="UP000030689">
    <property type="component" value="Unassembled WGS sequence"/>
</dbReference>
<evidence type="ECO:0000313" key="3">
    <source>
        <dbReference type="EMBL" id="ESQ48711.1"/>
    </source>
</evidence>
<proteinExistence type="predicted"/>
<name>V4NQ62_EUTSA</name>
<keyword evidence="2" id="KW-0812">Transmembrane</keyword>
<evidence type="ECO:0000256" key="1">
    <source>
        <dbReference type="SAM" id="MobiDB-lite"/>
    </source>
</evidence>
<feature type="transmembrane region" description="Helical" evidence="2">
    <location>
        <begin position="53"/>
        <end position="71"/>
    </location>
</feature>
<organism evidence="3 4">
    <name type="scientific">Eutrema salsugineum</name>
    <name type="common">Saltwater cress</name>
    <name type="synonym">Sisymbrium salsugineum</name>
    <dbReference type="NCBI Taxonomy" id="72664"/>
    <lineage>
        <taxon>Eukaryota</taxon>
        <taxon>Viridiplantae</taxon>
        <taxon>Streptophyta</taxon>
        <taxon>Embryophyta</taxon>
        <taxon>Tracheophyta</taxon>
        <taxon>Spermatophyta</taxon>
        <taxon>Magnoliopsida</taxon>
        <taxon>eudicotyledons</taxon>
        <taxon>Gunneridae</taxon>
        <taxon>Pentapetalae</taxon>
        <taxon>rosids</taxon>
        <taxon>malvids</taxon>
        <taxon>Brassicales</taxon>
        <taxon>Brassicaceae</taxon>
        <taxon>Eutremeae</taxon>
        <taxon>Eutrema</taxon>
    </lineage>
</organism>
<evidence type="ECO:0000256" key="2">
    <source>
        <dbReference type="SAM" id="Phobius"/>
    </source>
</evidence>
<dbReference type="AlphaFoldDB" id="V4NQ62"/>
<dbReference type="EMBL" id="KI517408">
    <property type="protein sequence ID" value="ESQ48711.1"/>
    <property type="molecule type" value="Genomic_DNA"/>
</dbReference>